<feature type="region of interest" description="Disordered" evidence="2">
    <location>
        <begin position="48"/>
        <end position="232"/>
    </location>
</feature>
<proteinExistence type="predicted"/>
<reference evidence="3 4" key="1">
    <citation type="submission" date="2016-03" db="EMBL/GenBank/DDBJ databases">
        <title>Comparative genomics of the ectomycorrhizal sister species Rhizopogon vinicolor and Rhizopogon vesiculosus (Basidiomycota: Boletales) reveals a divergence of the mating type B locus.</title>
        <authorList>
            <person name="Mujic A.B."/>
            <person name="Kuo A."/>
            <person name="Tritt A."/>
            <person name="Lipzen A."/>
            <person name="Chen C."/>
            <person name="Johnson J."/>
            <person name="Sharma A."/>
            <person name="Barry K."/>
            <person name="Grigoriev I.V."/>
            <person name="Spatafora J.W."/>
        </authorList>
    </citation>
    <scope>NUCLEOTIDE SEQUENCE [LARGE SCALE GENOMIC DNA]</scope>
    <source>
        <strain evidence="3 4">AM-OR11-056</strain>
    </source>
</reference>
<evidence type="ECO:0000256" key="2">
    <source>
        <dbReference type="SAM" id="MobiDB-lite"/>
    </source>
</evidence>
<sequence>MDSKLKSLKVPELKEILSKASIPPGNAKKQDLINKILANPPAIDIFHTLYPNTKPNVSKKAPPPPNDDLLAPPEEVDWTVEEATPVVTPTPTTPKQPPASPPKSSSTSKQPPATVPAPATAHPPPVQSTSIETPTSTDEEAAKRKARAARFNIDYVEPTKSSQQRQKKEKISTASPREDPVKLQSRTERFGTSTTKTTTRKRAAPVEQVDPEEQERRRKRAERFGTISDTKA</sequence>
<evidence type="ECO:0000256" key="1">
    <source>
        <dbReference type="ARBA" id="ARBA00022553"/>
    </source>
</evidence>
<accession>A0A1J8QYF4</accession>
<gene>
    <name evidence="3" type="ORF">AZE42_04441</name>
</gene>
<dbReference type="EMBL" id="LVVM01003644">
    <property type="protein sequence ID" value="OJA14506.1"/>
    <property type="molecule type" value="Genomic_DNA"/>
</dbReference>
<feature type="compositionally biased region" description="Polar residues" evidence="2">
    <location>
        <begin position="127"/>
        <end position="136"/>
    </location>
</feature>
<dbReference type="Proteomes" id="UP000183567">
    <property type="component" value="Unassembled WGS sequence"/>
</dbReference>
<dbReference type="PANTHER" id="PTHR46551">
    <property type="entry name" value="SAP DOMAIN-CONTAINING RIBONUCLEOPROTEIN"/>
    <property type="match status" value="1"/>
</dbReference>
<evidence type="ECO:0000313" key="4">
    <source>
        <dbReference type="Proteomes" id="UP000183567"/>
    </source>
</evidence>
<dbReference type="GO" id="GO:0005634">
    <property type="term" value="C:nucleus"/>
    <property type="evidence" value="ECO:0007669"/>
    <property type="project" value="TreeGrafter"/>
</dbReference>
<feature type="compositionally biased region" description="Low complexity" evidence="2">
    <location>
        <begin position="102"/>
        <end position="120"/>
    </location>
</feature>
<dbReference type="STRING" id="180088.A0A1J8QYF4"/>
<organism evidence="3 4">
    <name type="scientific">Rhizopogon vesiculosus</name>
    <dbReference type="NCBI Taxonomy" id="180088"/>
    <lineage>
        <taxon>Eukaryota</taxon>
        <taxon>Fungi</taxon>
        <taxon>Dikarya</taxon>
        <taxon>Basidiomycota</taxon>
        <taxon>Agaricomycotina</taxon>
        <taxon>Agaricomycetes</taxon>
        <taxon>Agaricomycetidae</taxon>
        <taxon>Boletales</taxon>
        <taxon>Suillineae</taxon>
        <taxon>Rhizopogonaceae</taxon>
        <taxon>Rhizopogon</taxon>
    </lineage>
</organism>
<protein>
    <recommendedName>
        <fullName evidence="5">THO1-MOS11 C-terminal domain-containing protein</fullName>
    </recommendedName>
</protein>
<dbReference type="AlphaFoldDB" id="A0A1J8QYF4"/>
<comment type="caution">
    <text evidence="3">The sequence shown here is derived from an EMBL/GenBank/DDBJ whole genome shotgun (WGS) entry which is preliminary data.</text>
</comment>
<dbReference type="OrthoDB" id="445357at2759"/>
<dbReference type="Gene3D" id="1.10.720.30">
    <property type="entry name" value="SAP domain"/>
    <property type="match status" value="1"/>
</dbReference>
<dbReference type="InterPro" id="IPR036361">
    <property type="entry name" value="SAP_dom_sf"/>
</dbReference>
<evidence type="ECO:0000313" key="3">
    <source>
        <dbReference type="EMBL" id="OJA14506.1"/>
    </source>
</evidence>
<feature type="compositionally biased region" description="Basic and acidic residues" evidence="2">
    <location>
        <begin position="176"/>
        <end position="189"/>
    </location>
</feature>
<keyword evidence="4" id="KW-1185">Reference proteome</keyword>
<feature type="compositionally biased region" description="Pro residues" evidence="2">
    <location>
        <begin position="91"/>
        <end position="101"/>
    </location>
</feature>
<name>A0A1J8QYF4_9AGAM</name>
<evidence type="ECO:0008006" key="5">
    <source>
        <dbReference type="Google" id="ProtNLM"/>
    </source>
</evidence>
<keyword evidence="1" id="KW-0597">Phosphoprotein</keyword>
<dbReference type="PANTHER" id="PTHR46551:SF1">
    <property type="entry name" value="SAP DOMAIN-CONTAINING RIBONUCLEOPROTEIN"/>
    <property type="match status" value="1"/>
</dbReference>
<feature type="compositionally biased region" description="Low complexity" evidence="2">
    <location>
        <begin position="81"/>
        <end position="90"/>
    </location>
</feature>
<dbReference type="InterPro" id="IPR052240">
    <property type="entry name" value="SAP_domain_ribonucleoprotein"/>
</dbReference>
<dbReference type="GO" id="GO:0016973">
    <property type="term" value="P:poly(A)+ mRNA export from nucleus"/>
    <property type="evidence" value="ECO:0007669"/>
    <property type="project" value="TreeGrafter"/>
</dbReference>